<evidence type="ECO:0000313" key="2">
    <source>
        <dbReference type="EMBL" id="CAG4883247.1"/>
    </source>
</evidence>
<evidence type="ECO:0000259" key="1">
    <source>
        <dbReference type="Pfam" id="PF13478"/>
    </source>
</evidence>
<comment type="caution">
    <text evidence="2">The sequence shown here is derived from an EMBL/GenBank/DDBJ whole genome shotgun (WGS) entry which is preliminary data.</text>
</comment>
<keyword evidence="3" id="KW-1185">Reference proteome</keyword>
<evidence type="ECO:0000313" key="3">
    <source>
        <dbReference type="Proteomes" id="UP000742786"/>
    </source>
</evidence>
<accession>A0A916J3F7</accession>
<proteinExistence type="predicted"/>
<name>A0A916J3F7_9PROT</name>
<dbReference type="Pfam" id="PF13478">
    <property type="entry name" value="XdhC_C"/>
    <property type="match status" value="1"/>
</dbReference>
<dbReference type="RefSeq" id="WP_220635229.1">
    <property type="nucleotide sequence ID" value="NZ_CAJQUM010000001.1"/>
</dbReference>
<dbReference type="PANTHER" id="PTHR30388">
    <property type="entry name" value="ALDEHYDE OXIDOREDUCTASE MOLYBDENUM COFACTOR ASSEMBLY PROTEIN"/>
    <property type="match status" value="1"/>
</dbReference>
<dbReference type="Gene3D" id="3.40.50.720">
    <property type="entry name" value="NAD(P)-binding Rossmann-like Domain"/>
    <property type="match status" value="1"/>
</dbReference>
<feature type="domain" description="XdhC Rossmann" evidence="1">
    <location>
        <begin position="6"/>
        <end position="79"/>
    </location>
</feature>
<dbReference type="EMBL" id="CAJQUM010000001">
    <property type="protein sequence ID" value="CAG4883247.1"/>
    <property type="molecule type" value="Genomic_DNA"/>
</dbReference>
<reference evidence="2" key="1">
    <citation type="submission" date="2021-04" db="EMBL/GenBank/DDBJ databases">
        <authorList>
            <person name="Hornung B."/>
        </authorList>
    </citation>
    <scope>NUCLEOTIDE SEQUENCE</scope>
    <source>
        <strain evidence="2">G5G6</strain>
    </source>
</reference>
<sequence length="106" mass="11163">MGRTADGPELDDLALISALKSDALYAGAIGSRANSAKRHERLKLFDLGDIDIDRLHGPIGLPLGSKTPPEIALAIVVDITARRNNVELIATNERPPAVSAACPVTL</sequence>
<dbReference type="InterPro" id="IPR052698">
    <property type="entry name" value="MoCofactor_Util/Proc"/>
</dbReference>
<protein>
    <recommendedName>
        <fullName evidence="1">XdhC Rossmann domain-containing protein</fullName>
    </recommendedName>
</protein>
<dbReference type="AlphaFoldDB" id="A0A916J3F7"/>
<organism evidence="2 3">
    <name type="scientific">Georgfuchsia toluolica</name>
    <dbReference type="NCBI Taxonomy" id="424218"/>
    <lineage>
        <taxon>Bacteria</taxon>
        <taxon>Pseudomonadati</taxon>
        <taxon>Pseudomonadota</taxon>
        <taxon>Betaproteobacteria</taxon>
        <taxon>Nitrosomonadales</taxon>
        <taxon>Sterolibacteriaceae</taxon>
        <taxon>Georgfuchsia</taxon>
    </lineage>
</organism>
<dbReference type="Proteomes" id="UP000742786">
    <property type="component" value="Unassembled WGS sequence"/>
</dbReference>
<dbReference type="InterPro" id="IPR027051">
    <property type="entry name" value="XdhC_Rossmann_dom"/>
</dbReference>
<gene>
    <name evidence="2" type="ORF">GTOL_11129</name>
</gene>
<dbReference type="PANTHER" id="PTHR30388:SF4">
    <property type="entry name" value="MOLYBDENUM COFACTOR INSERTION CHAPERONE PAOD"/>
    <property type="match status" value="1"/>
</dbReference>